<keyword evidence="1" id="KW-0812">Transmembrane</keyword>
<dbReference type="InterPro" id="IPR052155">
    <property type="entry name" value="Biofilm_reg_signaling"/>
</dbReference>
<dbReference type="SMART" id="SM00267">
    <property type="entry name" value="GGDEF"/>
    <property type="match status" value="1"/>
</dbReference>
<comment type="caution">
    <text evidence="4">The sequence shown here is derived from an EMBL/GenBank/DDBJ whole genome shotgun (WGS) entry which is preliminary data.</text>
</comment>
<keyword evidence="1" id="KW-1133">Transmembrane helix</keyword>
<feature type="transmembrane region" description="Helical" evidence="1">
    <location>
        <begin position="114"/>
        <end position="131"/>
    </location>
</feature>
<feature type="transmembrane region" description="Helical" evidence="1">
    <location>
        <begin position="21"/>
        <end position="39"/>
    </location>
</feature>
<dbReference type="CDD" id="cd01949">
    <property type="entry name" value="GGDEF"/>
    <property type="match status" value="1"/>
</dbReference>
<evidence type="ECO:0000259" key="3">
    <source>
        <dbReference type="PROSITE" id="PS50887"/>
    </source>
</evidence>
<dbReference type="Pfam" id="PF00990">
    <property type="entry name" value="GGDEF"/>
    <property type="match status" value="1"/>
</dbReference>
<feature type="transmembrane region" description="Helical" evidence="1">
    <location>
        <begin position="138"/>
        <end position="158"/>
    </location>
</feature>
<feature type="domain" description="EAL" evidence="2">
    <location>
        <begin position="374"/>
        <end position="632"/>
    </location>
</feature>
<accession>A0ABQ2GJ76</accession>
<dbReference type="NCBIfam" id="TIGR00254">
    <property type="entry name" value="GGDEF"/>
    <property type="match status" value="1"/>
</dbReference>
<dbReference type="InterPro" id="IPR000160">
    <property type="entry name" value="GGDEF_dom"/>
</dbReference>
<sequence>MQTSPPPLTGFPDLGGRWRRTLLMTIPIAGLAFAIGLVLDPVSGQSTPFDRLAYPLLIAGVCALEFALWRWRNATAAVVTGLVLLSGGFFLCKLIYLLFFLPAGLSVQTEMTESFFWIPAVYVLSLFVPNLRAARSIVVAFFGGMVLCAVVYAAGHVWTGESVGVIFALTELILANLTLLCLTYVFIGYKDLLSGAQARAETLQRMVHTDLLTGLPSRQRFEEELDLLTSRHEAFSLLFIDVDGFKLVNDTLGHSAGDDALREFAGRLELFLNGGDLAARISGDEFVMIFRGTPPQRALALAHHILESVNRPFLVRGQQVQLTASIGLSAFPEDAQDSEAVLRHADAAMYHVKSSGKNGVRRFDGALDAELERRKVLEREFQFALQRGQLSVVYQPIFHLPSGEVHKAEVLLRWTHPEFGAVSPGTFIAMAESSGQIIQVGGWVLDTACAQARRWRDLLGQPLVVTVNVSPVQFLQPSFVPQVKNALLRSGLPASALELELTEGAVMQQPSTVRAALHDLRQLGVSIAIDDFGTGYSSLSYLRDLPINSIKIDRSFIRDLATPRRAPQYAVALVEAIVGIARTLDLQVVAEGIESSGQLELVRSFGCDFAQGYHFARPMEAQALTELLHHDVTAGDAPPHIRLN</sequence>
<evidence type="ECO:0000313" key="4">
    <source>
        <dbReference type="EMBL" id="GGL98116.1"/>
    </source>
</evidence>
<dbReference type="Gene3D" id="3.20.20.450">
    <property type="entry name" value="EAL domain"/>
    <property type="match status" value="1"/>
</dbReference>
<evidence type="ECO:0000313" key="5">
    <source>
        <dbReference type="Proteomes" id="UP000661918"/>
    </source>
</evidence>
<name>A0ABQ2GJ76_9DEIO</name>
<dbReference type="SUPFAM" id="SSF55073">
    <property type="entry name" value="Nucleotide cyclase"/>
    <property type="match status" value="1"/>
</dbReference>
<dbReference type="RefSeq" id="WP_188900650.1">
    <property type="nucleotide sequence ID" value="NZ_BMOM01000002.1"/>
</dbReference>
<dbReference type="Gene3D" id="3.30.70.270">
    <property type="match status" value="1"/>
</dbReference>
<dbReference type="SMART" id="SM00052">
    <property type="entry name" value="EAL"/>
    <property type="match status" value="1"/>
</dbReference>
<reference evidence="5" key="1">
    <citation type="journal article" date="2019" name="Int. J. Syst. Evol. Microbiol.">
        <title>The Global Catalogue of Microorganisms (GCM) 10K type strain sequencing project: providing services to taxonomists for standard genome sequencing and annotation.</title>
        <authorList>
            <consortium name="The Broad Institute Genomics Platform"/>
            <consortium name="The Broad Institute Genome Sequencing Center for Infectious Disease"/>
            <person name="Wu L."/>
            <person name="Ma J."/>
        </authorList>
    </citation>
    <scope>NUCLEOTIDE SEQUENCE [LARGE SCALE GENOMIC DNA]</scope>
    <source>
        <strain evidence="5">JCM 15443</strain>
    </source>
</reference>
<gene>
    <name evidence="4" type="ORF">GCM10010841_03110</name>
</gene>
<dbReference type="SUPFAM" id="SSF141868">
    <property type="entry name" value="EAL domain-like"/>
    <property type="match status" value="1"/>
</dbReference>
<dbReference type="PROSITE" id="PS50887">
    <property type="entry name" value="GGDEF"/>
    <property type="match status" value="1"/>
</dbReference>
<evidence type="ECO:0000256" key="1">
    <source>
        <dbReference type="SAM" id="Phobius"/>
    </source>
</evidence>
<dbReference type="Pfam" id="PF00563">
    <property type="entry name" value="EAL"/>
    <property type="match status" value="1"/>
</dbReference>
<dbReference type="PROSITE" id="PS50883">
    <property type="entry name" value="EAL"/>
    <property type="match status" value="1"/>
</dbReference>
<feature type="transmembrane region" description="Helical" evidence="1">
    <location>
        <begin position="76"/>
        <end position="102"/>
    </location>
</feature>
<dbReference type="InterPro" id="IPR029787">
    <property type="entry name" value="Nucleotide_cyclase"/>
</dbReference>
<keyword evidence="1" id="KW-0472">Membrane</keyword>
<keyword evidence="5" id="KW-1185">Reference proteome</keyword>
<dbReference type="InterPro" id="IPR001633">
    <property type="entry name" value="EAL_dom"/>
</dbReference>
<feature type="transmembrane region" description="Helical" evidence="1">
    <location>
        <begin position="51"/>
        <end position="69"/>
    </location>
</feature>
<dbReference type="InterPro" id="IPR035919">
    <property type="entry name" value="EAL_sf"/>
</dbReference>
<dbReference type="CDD" id="cd01948">
    <property type="entry name" value="EAL"/>
    <property type="match status" value="1"/>
</dbReference>
<dbReference type="InterPro" id="IPR043128">
    <property type="entry name" value="Rev_trsase/Diguanyl_cyclase"/>
</dbReference>
<proteinExistence type="predicted"/>
<evidence type="ECO:0008006" key="6">
    <source>
        <dbReference type="Google" id="ProtNLM"/>
    </source>
</evidence>
<dbReference type="Proteomes" id="UP000661918">
    <property type="component" value="Unassembled WGS sequence"/>
</dbReference>
<feature type="transmembrane region" description="Helical" evidence="1">
    <location>
        <begin position="164"/>
        <end position="187"/>
    </location>
</feature>
<evidence type="ECO:0000259" key="2">
    <source>
        <dbReference type="PROSITE" id="PS50883"/>
    </source>
</evidence>
<protein>
    <recommendedName>
        <fullName evidence="6">GGDEF-domain containing protein</fullName>
    </recommendedName>
</protein>
<dbReference type="PANTHER" id="PTHR44757:SF2">
    <property type="entry name" value="BIOFILM ARCHITECTURE MAINTENANCE PROTEIN MBAA"/>
    <property type="match status" value="1"/>
</dbReference>
<dbReference type="EMBL" id="BMOM01000002">
    <property type="protein sequence ID" value="GGL98116.1"/>
    <property type="molecule type" value="Genomic_DNA"/>
</dbReference>
<organism evidence="4 5">
    <name type="scientific">Deinococcus aerophilus</name>
    <dbReference type="NCBI Taxonomy" id="522488"/>
    <lineage>
        <taxon>Bacteria</taxon>
        <taxon>Thermotogati</taxon>
        <taxon>Deinococcota</taxon>
        <taxon>Deinococci</taxon>
        <taxon>Deinococcales</taxon>
        <taxon>Deinococcaceae</taxon>
        <taxon>Deinococcus</taxon>
    </lineage>
</organism>
<feature type="domain" description="GGDEF" evidence="3">
    <location>
        <begin position="233"/>
        <end position="365"/>
    </location>
</feature>
<dbReference type="PANTHER" id="PTHR44757">
    <property type="entry name" value="DIGUANYLATE CYCLASE DGCP"/>
    <property type="match status" value="1"/>
</dbReference>